<evidence type="ECO:0000259" key="7">
    <source>
        <dbReference type="Pfam" id="PF08801"/>
    </source>
</evidence>
<dbReference type="Pfam" id="PF03177">
    <property type="entry name" value="Nucleoporin_C"/>
    <property type="match status" value="1"/>
</dbReference>
<dbReference type="Gene3D" id="1.25.40.440">
    <property type="entry name" value="Nucleoporin, helical domain, central subdomain"/>
    <property type="match status" value="1"/>
</dbReference>
<dbReference type="Gene3D" id="1.20.58.1780">
    <property type="match status" value="1"/>
</dbReference>
<dbReference type="InterPro" id="IPR007187">
    <property type="entry name" value="Nucleoporin_Nup133/Nup155_C"/>
</dbReference>
<gene>
    <name evidence="8" type="ORF">DGYR_LOCUS10636</name>
</gene>
<feature type="domain" description="Nucleoporin Nup133/Nup155-like N-terminal" evidence="7">
    <location>
        <begin position="93"/>
        <end position="518"/>
    </location>
</feature>
<name>A0A7I8W2V4_9ANNE</name>
<dbReference type="OrthoDB" id="338970at2759"/>
<dbReference type="GO" id="GO:0044611">
    <property type="term" value="C:nuclear pore inner ring"/>
    <property type="evidence" value="ECO:0007669"/>
    <property type="project" value="TreeGrafter"/>
</dbReference>
<dbReference type="Proteomes" id="UP000549394">
    <property type="component" value="Unassembled WGS sequence"/>
</dbReference>
<comment type="caution">
    <text evidence="8">The sequence shown here is derived from an EMBL/GenBank/DDBJ whole genome shotgun (WGS) entry which is preliminary data.</text>
</comment>
<evidence type="ECO:0000256" key="4">
    <source>
        <dbReference type="ARBA" id="ARBA00023242"/>
    </source>
</evidence>
<evidence type="ECO:0000256" key="1">
    <source>
        <dbReference type="ARBA" id="ARBA00004123"/>
    </source>
</evidence>
<dbReference type="Gene3D" id="1.20.120.1880">
    <property type="entry name" value="Nucleoporin, helical C-terminal domain"/>
    <property type="match status" value="1"/>
</dbReference>
<dbReference type="InterPro" id="IPR042537">
    <property type="entry name" value="Nucleoporin_Nup155_C_2"/>
</dbReference>
<dbReference type="Gene3D" id="1.25.40.450">
    <property type="entry name" value="Nucleoporin, helical domain, N-terminal subdomain"/>
    <property type="match status" value="1"/>
</dbReference>
<evidence type="ECO:0000313" key="8">
    <source>
        <dbReference type="EMBL" id="CAD5122892.1"/>
    </source>
</evidence>
<accession>A0A7I8W2V4</accession>
<protein>
    <submittedName>
        <fullName evidence="8">DgyrCDS11293</fullName>
    </submittedName>
</protein>
<dbReference type="PANTHER" id="PTHR10350:SF6">
    <property type="entry name" value="NUCLEAR PORE COMPLEX PROTEIN NUP155"/>
    <property type="match status" value="1"/>
</dbReference>
<evidence type="ECO:0000256" key="3">
    <source>
        <dbReference type="ARBA" id="ARBA00022448"/>
    </source>
</evidence>
<dbReference type="FunFam" id="1.25.40.440:FF:000001">
    <property type="entry name" value="Nuclear pore complex subunit"/>
    <property type="match status" value="1"/>
</dbReference>
<dbReference type="InterPro" id="IPR004870">
    <property type="entry name" value="Nucleoporin_Nup155"/>
</dbReference>
<reference evidence="8 9" key="1">
    <citation type="submission" date="2020-08" db="EMBL/GenBank/DDBJ databases">
        <authorList>
            <person name="Hejnol A."/>
        </authorList>
    </citation>
    <scope>NUCLEOTIDE SEQUENCE [LARGE SCALE GENOMIC DNA]</scope>
</reference>
<dbReference type="GO" id="GO:0000972">
    <property type="term" value="P:transcription-dependent tethering of RNA polymerase II gene DNA at nuclear periphery"/>
    <property type="evidence" value="ECO:0007669"/>
    <property type="project" value="TreeGrafter"/>
</dbReference>
<dbReference type="InterPro" id="IPR014908">
    <property type="entry name" value="Nucleoporin_Nup133/Nup155_N"/>
</dbReference>
<dbReference type="EMBL" id="CAJFCJ010000019">
    <property type="protein sequence ID" value="CAD5122892.1"/>
    <property type="molecule type" value="Genomic_DNA"/>
</dbReference>
<dbReference type="GO" id="GO:0036228">
    <property type="term" value="P:protein localization to nuclear inner membrane"/>
    <property type="evidence" value="ECO:0007669"/>
    <property type="project" value="TreeGrafter"/>
</dbReference>
<evidence type="ECO:0000256" key="5">
    <source>
        <dbReference type="SAM" id="MobiDB-lite"/>
    </source>
</evidence>
<dbReference type="InterPro" id="IPR042538">
    <property type="entry name" value="Nucleoporin_Nup155_C_3"/>
</dbReference>
<dbReference type="GO" id="GO:0017056">
    <property type="term" value="F:structural constituent of nuclear pore"/>
    <property type="evidence" value="ECO:0007669"/>
    <property type="project" value="InterPro"/>
</dbReference>
<keyword evidence="3" id="KW-0813">Transport</keyword>
<dbReference type="PANTHER" id="PTHR10350">
    <property type="entry name" value="NUCLEAR PORE COMPLEX PROTEIN NUP155"/>
    <property type="match status" value="1"/>
</dbReference>
<comment type="similarity">
    <text evidence="2">Belongs to the non-repetitive/WGA-negative nucleoporin family.</text>
</comment>
<feature type="domain" description="Nucleoporin Nup133/Nup155-like C-terminal" evidence="6">
    <location>
        <begin position="671"/>
        <end position="1341"/>
    </location>
</feature>
<comment type="subcellular location">
    <subcellularLocation>
        <location evidence="1">Nucleus</location>
    </subcellularLocation>
</comment>
<proteinExistence type="inferred from homology"/>
<evidence type="ECO:0000256" key="2">
    <source>
        <dbReference type="ARBA" id="ARBA00007373"/>
    </source>
</evidence>
<dbReference type="GO" id="GO:0006405">
    <property type="term" value="P:RNA export from nucleus"/>
    <property type="evidence" value="ECO:0007669"/>
    <property type="project" value="TreeGrafter"/>
</dbReference>
<dbReference type="InterPro" id="IPR042533">
    <property type="entry name" value="Nucleoporin_Nup155_C_1"/>
</dbReference>
<evidence type="ECO:0000259" key="6">
    <source>
        <dbReference type="Pfam" id="PF03177"/>
    </source>
</evidence>
<sequence>MPGSVTERKHDEEMLEKAGRFINKCMQLDASYQDLGEKFKAYGNSEITVSGQQKNDYPNHEQFKIPTRLQSPDMGATLFSTSFSKKMDDPSNYELSELRHVPLPAELHKQLSGTQSMYHMGLFPEIERAWLSVDSNLFIWKYTDSSDLAFFDTLKEVILLTHLMKPKPGIFQKHISHILCLVTPSEISLLGVTFSRPVAGQEIEQNNYDEMFVLPEPLFALKTEGIQFTQITSSDNGRIFLGTVLNEVYEFTYQAKDGWFSRKCQLKRYSMSVLPSFILPSFLFGYGDDGKDPIMKMCVDKSRNILYTLSQKSEINVFDLGSDGNYMNHLSTCKLEELARKVNYEYGNNVNKSLLTENLKSIHAFEEKDSIDVQLMAVNAVGVRFYFRIYSADYGRPSGLKLIHVRLPPNASQPMQVSKVVDVLSCGPALTLLIMKKHDNSYLSSLSNDNFSFNTDFRENMGNKAIEVEPLSIAEISNMYLESKPITLADNRKKCALPTLLKQHYSTQRQFVIVNTRGTYIFSHYRPVDQLKQILLENNGPEGDIVRGFFSLNHAQAMNTCVLLASSLPSILGENPNDQMVSKWAAEALFLYSNPDKVFRPKTTGYTDPLHSTSFGQKRQDGLLDKSVGYSSFLGNGTSQPNFVASSPLSKQMLTDPDELYRDDTHLSKQMAFYFCVSRILSSIWDRLMILKDLKVKRTSLFATEKIELWDSSLKSEDIECIVECLKSVLSFIDRNVSTRPVMYGRDFNGTLMKQDLTRSFHEEKKTHFFDDKPTDAYSIAALQPFIVRCCEALSLWSLVCHDNFQSLLLHFEKEEDFKNHLLSLTFQSYCLSQQKSVYNLIIKAITEKYLTDNAAIQAMSDKLRTLCPSLYSYEDSLCTQANELLFNAKYARNEIEKNELTVQALDLLRNVGKTVDIESVSAQLASLNQYEAMVELILFLVEKQDPHNLALHFYNSEMPIGDVNGQNAYSMRLSCYKCIMDTLNQLCSSTQTNKQQPPSPNFNGSTVQNEDPKSEEMLTISVEKLYRTILKCNDELMHYTLYSWIIDNSMMEKLLDIDSPFLENFLKSKTIKEPENVTVVEALAKYYEKQQNYSMAARVLSILAEKENKNLKLKDRVSYLSNAKLAAKCCRTIKSDQSLGQFINELEDKLEVATLQLQIVDLLYKMKNSKNYHPKIDQILEIADTQLLDLTTLYSDIAENLNLTECKLAIFHCAGHNNQAEINNLWQEMFIKELGTLSNEPRETKMAALRYKLQEQCRVYVNSDIFLNLDFIIPILEELSAENNFDDCYVCESLVIHVPISLLKVFDVYSRLYDSKDSRIKPMKLRLSVAILWMIDYFLSYPNCLLHHERQNFVMCCIDTASRCQIELQVKRSNPEVATLLSKFVCAQANLDKLTQ</sequence>
<dbReference type="Pfam" id="PF08801">
    <property type="entry name" value="Nucleoporin_N"/>
    <property type="match status" value="1"/>
</dbReference>
<evidence type="ECO:0000313" key="9">
    <source>
        <dbReference type="Proteomes" id="UP000549394"/>
    </source>
</evidence>
<feature type="compositionally biased region" description="Polar residues" evidence="5">
    <location>
        <begin position="990"/>
        <end position="1010"/>
    </location>
</feature>
<keyword evidence="4" id="KW-0539">Nucleus</keyword>
<organism evidence="8 9">
    <name type="scientific">Dimorphilus gyrociliatus</name>
    <dbReference type="NCBI Taxonomy" id="2664684"/>
    <lineage>
        <taxon>Eukaryota</taxon>
        <taxon>Metazoa</taxon>
        <taxon>Spiralia</taxon>
        <taxon>Lophotrochozoa</taxon>
        <taxon>Annelida</taxon>
        <taxon>Polychaeta</taxon>
        <taxon>Polychaeta incertae sedis</taxon>
        <taxon>Dinophilidae</taxon>
        <taxon>Dimorphilus</taxon>
    </lineage>
</organism>
<keyword evidence="9" id="KW-1185">Reference proteome</keyword>
<dbReference type="GO" id="GO:0006606">
    <property type="term" value="P:protein import into nucleus"/>
    <property type="evidence" value="ECO:0007669"/>
    <property type="project" value="TreeGrafter"/>
</dbReference>
<feature type="region of interest" description="Disordered" evidence="5">
    <location>
        <begin position="990"/>
        <end position="1015"/>
    </location>
</feature>